<reference evidence="1 2" key="1">
    <citation type="journal article" date="2021" name="ACS Chem. Biol.">
        <title>Genomic-Led Discovery of a Novel Glycopeptide Antibiotic by Nonomuraea coxensis DSM 45129.</title>
        <authorList>
            <person name="Yushchuk O."/>
            <person name="Vior N.M."/>
            <person name="Andreo-Vidal A."/>
            <person name="Berini F."/>
            <person name="Ruckert C."/>
            <person name="Busche T."/>
            <person name="Binda E."/>
            <person name="Kalinowski J."/>
            <person name="Truman A.W."/>
            <person name="Marinelli F."/>
        </authorList>
    </citation>
    <scope>NUCLEOTIDE SEQUENCE [LARGE SCALE GENOMIC DNA]</scope>
    <source>
        <strain evidence="1 2">DSM 45129</strain>
    </source>
</reference>
<evidence type="ECO:0000313" key="1">
    <source>
        <dbReference type="EMBL" id="QYC44157.1"/>
    </source>
</evidence>
<dbReference type="RefSeq" id="WP_020545628.1">
    <property type="nucleotide sequence ID" value="NZ_CP068985.1"/>
</dbReference>
<gene>
    <name evidence="1" type="ORF">Nocox_32935</name>
</gene>
<protein>
    <submittedName>
        <fullName evidence="1">Uncharacterized protein</fullName>
    </submittedName>
</protein>
<keyword evidence="2" id="KW-1185">Reference proteome</keyword>
<sequence>MIDFRRVTELWQRLPVTVRDAPFGMALAVASSLPALQTHGTQLGDLPARPFDGLGVRVRGGRPR</sequence>
<proteinExistence type="predicted"/>
<evidence type="ECO:0000313" key="2">
    <source>
        <dbReference type="Proteomes" id="UP000824681"/>
    </source>
</evidence>
<dbReference type="EMBL" id="CP068985">
    <property type="protein sequence ID" value="QYC44157.1"/>
    <property type="molecule type" value="Genomic_DNA"/>
</dbReference>
<name>A0ABX8UBW6_9ACTN</name>
<dbReference type="Proteomes" id="UP000824681">
    <property type="component" value="Chromosome"/>
</dbReference>
<organism evidence="1 2">
    <name type="scientific">Nonomuraea coxensis DSM 45129</name>
    <dbReference type="NCBI Taxonomy" id="1122611"/>
    <lineage>
        <taxon>Bacteria</taxon>
        <taxon>Bacillati</taxon>
        <taxon>Actinomycetota</taxon>
        <taxon>Actinomycetes</taxon>
        <taxon>Streptosporangiales</taxon>
        <taxon>Streptosporangiaceae</taxon>
        <taxon>Nonomuraea</taxon>
    </lineage>
</organism>
<accession>A0ABX8UBW6</accession>